<reference evidence="7" key="3">
    <citation type="submission" date="2022-04" db="UniProtKB">
        <authorList>
            <consortium name="WormBaseParasite"/>
        </authorList>
    </citation>
    <scope>IDENTIFICATION</scope>
</reference>
<evidence type="ECO:0000313" key="6">
    <source>
        <dbReference type="Proteomes" id="UP000006672"/>
    </source>
</evidence>
<dbReference type="PANTHER" id="PTHR10426">
    <property type="entry name" value="STRICTOSIDINE SYNTHASE-RELATED"/>
    <property type="match status" value="1"/>
</dbReference>
<dbReference type="OrthoDB" id="5307922at2759"/>
<dbReference type="WBParaSite" id="Bm5755.1">
    <property type="protein sequence ID" value="Bm5755.1"/>
    <property type="gene ID" value="WBGene00226016"/>
</dbReference>
<dbReference type="InterPro" id="IPR011042">
    <property type="entry name" value="6-blade_b-propeller_TolB-like"/>
</dbReference>
<keyword evidence="6" id="KW-1185">Reference proteome</keyword>
<dbReference type="AlphaFoldDB" id="A0A4E9F1Z6"/>
<dbReference type="Pfam" id="PF03088">
    <property type="entry name" value="Str_synth"/>
    <property type="match status" value="1"/>
</dbReference>
<feature type="domain" description="Strictosidine synthase conserved region" evidence="4">
    <location>
        <begin position="223"/>
        <end position="308"/>
    </location>
</feature>
<accession>A0A4E9F1Z6</accession>
<dbReference type="SUPFAM" id="SSF63829">
    <property type="entry name" value="Calcium-dependent phosphotriesterase"/>
    <property type="match status" value="1"/>
</dbReference>
<dbReference type="Pfam" id="PF20067">
    <property type="entry name" value="SSL_N"/>
    <property type="match status" value="1"/>
</dbReference>
<reference evidence="6" key="1">
    <citation type="journal article" date="2007" name="Science">
        <title>Draft genome of the filarial nematode parasite Brugia malayi.</title>
        <authorList>
            <person name="Ghedin E."/>
            <person name="Wang S."/>
            <person name="Spiro D."/>
            <person name="Caler E."/>
            <person name="Zhao Q."/>
            <person name="Crabtree J."/>
            <person name="Allen J.E."/>
            <person name="Delcher A.L."/>
            <person name="Guiliano D.B."/>
            <person name="Miranda-Saavedra D."/>
            <person name="Angiuoli S.V."/>
            <person name="Creasy T."/>
            <person name="Amedeo P."/>
            <person name="Haas B."/>
            <person name="El-Sayed N.M."/>
            <person name="Wortman J.R."/>
            <person name="Feldblyum T."/>
            <person name="Tallon L."/>
            <person name="Schatz M."/>
            <person name="Shumway M."/>
            <person name="Koo H."/>
            <person name="Salzberg S.L."/>
            <person name="Schobel S."/>
            <person name="Pertea M."/>
            <person name="Pop M."/>
            <person name="White O."/>
            <person name="Barton G.J."/>
            <person name="Carlow C.K."/>
            <person name="Crawford M.J."/>
            <person name="Daub J."/>
            <person name="Dimmic M.W."/>
            <person name="Estes C.F."/>
            <person name="Foster J.M."/>
            <person name="Ganatra M."/>
            <person name="Gregory W.F."/>
            <person name="Johnson N.M."/>
            <person name="Jin J."/>
            <person name="Komuniecki R."/>
            <person name="Korf I."/>
            <person name="Kumar S."/>
            <person name="Laney S."/>
            <person name="Li B.W."/>
            <person name="Li W."/>
            <person name="Lindblom T.H."/>
            <person name="Lustigman S."/>
            <person name="Ma D."/>
            <person name="Maina C.V."/>
            <person name="Martin D.M."/>
            <person name="McCarter J.P."/>
            <person name="McReynolds L."/>
            <person name="Mitreva M."/>
            <person name="Nutman T.B."/>
            <person name="Parkinson J."/>
            <person name="Peregrin-Alvarez J.M."/>
            <person name="Poole C."/>
            <person name="Ren Q."/>
            <person name="Saunders L."/>
            <person name="Sluder A.E."/>
            <person name="Smith K."/>
            <person name="Stanke M."/>
            <person name="Unnasch T.R."/>
            <person name="Ware J."/>
            <person name="Wei A.D."/>
            <person name="Weil G."/>
            <person name="Williams D.J."/>
            <person name="Zhang Y."/>
            <person name="Williams S.A."/>
            <person name="Fraser-Liggett C."/>
            <person name="Slatko B."/>
            <person name="Blaxter M.L."/>
            <person name="Scott A.L."/>
        </authorList>
    </citation>
    <scope>NUCLEOTIDE SEQUENCE</scope>
    <source>
        <strain evidence="6">FR3</strain>
    </source>
</reference>
<keyword evidence="3" id="KW-0472">Membrane</keyword>
<comment type="similarity">
    <text evidence="1">Belongs to the strictosidine synthase family.</text>
</comment>
<dbReference type="CTD" id="6100697"/>
<reference evidence="5" key="2">
    <citation type="submission" date="2019-04" db="EMBL/GenBank/DDBJ databases">
        <authorList>
            <person name="Howe K."/>
            <person name="Paulini M."/>
            <person name="Williams G."/>
        </authorList>
    </citation>
    <scope>NUCLEOTIDE SEQUENCE [LARGE SCALE GENOMIC DNA]</scope>
    <source>
        <strain evidence="5">FR3</strain>
    </source>
</reference>
<keyword evidence="3" id="KW-0812">Transmembrane</keyword>
<dbReference type="GO" id="GO:0016787">
    <property type="term" value="F:hydrolase activity"/>
    <property type="evidence" value="ECO:0007669"/>
    <property type="project" value="TreeGrafter"/>
</dbReference>
<dbReference type="Gene3D" id="2.120.10.30">
    <property type="entry name" value="TolB, C-terminal domain"/>
    <property type="match status" value="1"/>
</dbReference>
<evidence type="ECO:0000256" key="2">
    <source>
        <dbReference type="ARBA" id="ARBA00023180"/>
    </source>
</evidence>
<dbReference type="RefSeq" id="XP_042932451.1">
    <property type="nucleotide sequence ID" value="XM_043076517.1"/>
</dbReference>
<keyword evidence="2" id="KW-0325">Glycoprotein</keyword>
<organism evidence="5">
    <name type="scientific">Brugia malayi</name>
    <name type="common">Filarial nematode worm</name>
    <dbReference type="NCBI Taxonomy" id="6279"/>
    <lineage>
        <taxon>Eukaryota</taxon>
        <taxon>Metazoa</taxon>
        <taxon>Ecdysozoa</taxon>
        <taxon>Nematoda</taxon>
        <taxon>Chromadorea</taxon>
        <taxon>Rhabditida</taxon>
        <taxon>Spirurina</taxon>
        <taxon>Spiruromorpha</taxon>
        <taxon>Filarioidea</taxon>
        <taxon>Onchocercidae</taxon>
        <taxon>Brugia</taxon>
    </lineage>
</organism>
<dbReference type="InterPro" id="IPR018119">
    <property type="entry name" value="Strictosidine_synth_cons-reg"/>
</dbReference>
<dbReference type="KEGG" id="bmy:BM_BM5755"/>
<evidence type="ECO:0000256" key="1">
    <source>
        <dbReference type="ARBA" id="ARBA00009191"/>
    </source>
</evidence>
<sequence>MVRRRINRRNKRQLYGVLGEDSSLSAIIYLPKTKKLRQFPTCQRFCLFSFGLFISIILALLLNYLNEPIRSIKYRLPKPPELTGTLRPNQELTHAEILLPNRINGPESIAIHEKSKTIYVGLKTGLIAGIEIDRFKKVKLVKSIKLFKRPEYNRLCDGSYHSVLECGRPLGMRFNRKNPDLLLIADAYYGIFEANVQNETVRQILKPGTKIAHSLSWPVVHFNDFDISQDGHHIVFTEPSHRFADRDCFYAMVEHRSDGRLLHYNMHTGVLRVLIDDLYYPNGVEFDKTGKCVFFSEMGNLRILKYCFNYKSGKYMIVANNLPGYPDNIRTANNGMLWVPLGQVRLEDDSWITERPFLRDIIAMVVKTQTFMTILDYFLPKYGLLLLINPANGTIMRSFHDPTGSTINSISQAIELNDGTILLGGDSNTFLARFKPSTIL</sequence>
<gene>
    <name evidence="5" type="primary">Bm5755</name>
    <name evidence="5" type="ORF">BM_BM5755</name>
</gene>
<evidence type="ECO:0000313" key="5">
    <source>
        <dbReference type="EMBL" id="VIO90707.1"/>
    </source>
</evidence>
<accession>A0A8L7YMW6</accession>
<evidence type="ECO:0000313" key="7">
    <source>
        <dbReference type="WBParaSite" id="Bm5755.1"/>
    </source>
</evidence>
<dbReference type="PANTHER" id="PTHR10426:SF124">
    <property type="entry name" value="STRICTOSIDINE SYNTHASE CONSERVED REGION DOMAIN-CONTAINING PROTEIN"/>
    <property type="match status" value="1"/>
</dbReference>
<name>A0A4E9F1Z6_BRUMA</name>
<dbReference type="GeneID" id="6100697"/>
<keyword evidence="3" id="KW-1133">Transmembrane helix</keyword>
<feature type="transmembrane region" description="Helical" evidence="3">
    <location>
        <begin position="45"/>
        <end position="65"/>
    </location>
</feature>
<evidence type="ECO:0000259" key="4">
    <source>
        <dbReference type="Pfam" id="PF03088"/>
    </source>
</evidence>
<dbReference type="EMBL" id="CAAKNF010000192">
    <property type="protein sequence ID" value="VIO90707.1"/>
    <property type="molecule type" value="Genomic_DNA"/>
</dbReference>
<evidence type="ECO:0000256" key="3">
    <source>
        <dbReference type="SAM" id="Phobius"/>
    </source>
</evidence>
<dbReference type="GO" id="GO:0012505">
    <property type="term" value="C:endomembrane system"/>
    <property type="evidence" value="ECO:0007669"/>
    <property type="project" value="TreeGrafter"/>
</dbReference>
<proteinExistence type="inferred from homology"/>
<dbReference type="Proteomes" id="UP000006672">
    <property type="component" value="Unassembled WGS sequence"/>
</dbReference>
<protein>
    <submittedName>
        <fullName evidence="5 7">Strictosidine synthase family protein</fullName>
    </submittedName>
</protein>